<sequence length="148" mass="16343">MWDRTRIHFERIPSAPTDRALYRFERSLPEFVWNAAALEGNTFTLPQVQILLDGVSVGGKRIEEADQILALRAGIQFMMLRVREGAFELNKAVTDQVHSLVARHEAIASGVFRGEGVVDGDDPGPSRTSALQRDRSSILTAINAQPAS</sequence>
<dbReference type="Gene3D" id="1.10.3290.10">
    <property type="entry name" value="Fido-like domain"/>
    <property type="match status" value="1"/>
</dbReference>
<organism evidence="1 2">
    <name type="scientific">Leucobacter coleopterorum</name>
    <dbReference type="NCBI Taxonomy" id="2714933"/>
    <lineage>
        <taxon>Bacteria</taxon>
        <taxon>Bacillati</taxon>
        <taxon>Actinomycetota</taxon>
        <taxon>Actinomycetes</taxon>
        <taxon>Micrococcales</taxon>
        <taxon>Microbacteriaceae</taxon>
        <taxon>Leucobacter</taxon>
    </lineage>
</organism>
<proteinExistence type="predicted"/>
<protein>
    <submittedName>
        <fullName evidence="1">Uncharacterized protein</fullName>
    </submittedName>
</protein>
<dbReference type="EMBL" id="CP049933">
    <property type="protein sequence ID" value="QIM17766.1"/>
    <property type="molecule type" value="Genomic_DNA"/>
</dbReference>
<evidence type="ECO:0000313" key="1">
    <source>
        <dbReference type="EMBL" id="QIM17766.1"/>
    </source>
</evidence>
<dbReference type="RefSeq" id="WP_166328639.1">
    <property type="nucleotide sequence ID" value="NZ_CP049933.1"/>
</dbReference>
<reference evidence="1 2" key="1">
    <citation type="submission" date="2020-03" db="EMBL/GenBank/DDBJ databases">
        <title>Leucobacter sp. nov., isolated from beetles.</title>
        <authorList>
            <person name="Hyun D.-W."/>
            <person name="Bae J.-W."/>
        </authorList>
    </citation>
    <scope>NUCLEOTIDE SEQUENCE [LARGE SCALE GENOMIC DNA]</scope>
    <source>
        <strain evidence="1 2">HDW9A</strain>
    </source>
</reference>
<dbReference type="Proteomes" id="UP000503441">
    <property type="component" value="Chromosome"/>
</dbReference>
<accession>A0ABX6JU09</accession>
<evidence type="ECO:0000313" key="2">
    <source>
        <dbReference type="Proteomes" id="UP000503441"/>
    </source>
</evidence>
<gene>
    <name evidence="1" type="ORF">G7066_01940</name>
</gene>
<dbReference type="InterPro" id="IPR036597">
    <property type="entry name" value="Fido-like_dom_sf"/>
</dbReference>
<keyword evidence="2" id="KW-1185">Reference proteome</keyword>
<name>A0ABX6JU09_9MICO</name>